<reference evidence="3" key="1">
    <citation type="submission" date="2020-06" db="EMBL/GenBank/DDBJ databases">
        <title>Draft genome of Bugula neritina, a colonial animal packing powerful symbionts and potential medicines.</title>
        <authorList>
            <person name="Rayko M."/>
        </authorList>
    </citation>
    <scope>NUCLEOTIDE SEQUENCE [LARGE SCALE GENOMIC DNA]</scope>
    <source>
        <strain evidence="3">Kwan_BN1</strain>
    </source>
</reference>
<name>A0A7J7J1Y1_BUGNE</name>
<feature type="compositionally biased region" description="Polar residues" evidence="2">
    <location>
        <begin position="124"/>
        <end position="143"/>
    </location>
</feature>
<keyword evidence="4" id="KW-1185">Reference proteome</keyword>
<proteinExistence type="predicted"/>
<protein>
    <submittedName>
        <fullName evidence="3">Uncharacterized protein</fullName>
    </submittedName>
</protein>
<feature type="compositionally biased region" description="Basic residues" evidence="2">
    <location>
        <begin position="23"/>
        <end position="32"/>
    </location>
</feature>
<evidence type="ECO:0000256" key="2">
    <source>
        <dbReference type="SAM" id="MobiDB-lite"/>
    </source>
</evidence>
<evidence type="ECO:0000313" key="4">
    <source>
        <dbReference type="Proteomes" id="UP000593567"/>
    </source>
</evidence>
<feature type="region of interest" description="Disordered" evidence="2">
    <location>
        <begin position="124"/>
        <end position="151"/>
    </location>
</feature>
<dbReference type="EMBL" id="VXIV02003191">
    <property type="protein sequence ID" value="KAF6020149.1"/>
    <property type="molecule type" value="Genomic_DNA"/>
</dbReference>
<evidence type="ECO:0000313" key="3">
    <source>
        <dbReference type="EMBL" id="KAF6020149.1"/>
    </source>
</evidence>
<feature type="region of interest" description="Disordered" evidence="2">
    <location>
        <begin position="23"/>
        <end position="52"/>
    </location>
</feature>
<organism evidence="3 4">
    <name type="scientific">Bugula neritina</name>
    <name type="common">Brown bryozoan</name>
    <name type="synonym">Sertularia neritina</name>
    <dbReference type="NCBI Taxonomy" id="10212"/>
    <lineage>
        <taxon>Eukaryota</taxon>
        <taxon>Metazoa</taxon>
        <taxon>Spiralia</taxon>
        <taxon>Lophotrochozoa</taxon>
        <taxon>Bryozoa</taxon>
        <taxon>Gymnolaemata</taxon>
        <taxon>Cheilostomatida</taxon>
        <taxon>Flustrina</taxon>
        <taxon>Buguloidea</taxon>
        <taxon>Bugulidae</taxon>
        <taxon>Bugula</taxon>
    </lineage>
</organism>
<keyword evidence="1" id="KW-0175">Coiled coil</keyword>
<comment type="caution">
    <text evidence="3">The sequence shown here is derived from an EMBL/GenBank/DDBJ whole genome shotgun (WGS) entry which is preliminary data.</text>
</comment>
<dbReference type="Proteomes" id="UP000593567">
    <property type="component" value="Unassembled WGS sequence"/>
</dbReference>
<accession>A0A7J7J1Y1</accession>
<feature type="coiled-coil region" evidence="1">
    <location>
        <begin position="161"/>
        <end position="262"/>
    </location>
</feature>
<sequence length="295" mass="32521">MADVDSKAAEKAKKVAAAKKKLAAYRKSKKPKASSPLVEGDEISDTTSEASYSVSSDVASIISVDDRSTPDNEKLDETIVRPEESSALQKQLQVCYNRMAELEEMVDGKSAALVSLSEENARLSTELSSYKQNGSVNGDTTPNKPHENGDGIDVQQLTAHLQQYRAAVAQRDQALQQLLEQNRLLQEQNRQLQTPSRSASEDGLDYAAETESLKMRVSLLSEQLEQANATLARQSAPSPQPILDAKEEIISLQQTLAAQEQALLHLKSVVSERDRELDLLKSDITEKDCQYRHLV</sequence>
<evidence type="ECO:0000256" key="1">
    <source>
        <dbReference type="SAM" id="Coils"/>
    </source>
</evidence>
<gene>
    <name evidence="3" type="ORF">EB796_021522</name>
</gene>
<dbReference type="AlphaFoldDB" id="A0A7J7J1Y1"/>